<dbReference type="STRING" id="52586.A0A0B1P421"/>
<keyword evidence="2 6" id="KW-0812">Transmembrane</keyword>
<keyword evidence="3 6" id="KW-1133">Transmembrane helix</keyword>
<dbReference type="OMA" id="LAWCASD"/>
<dbReference type="Pfam" id="PF08592">
    <property type="entry name" value="Anthrone_oxy"/>
    <property type="match status" value="1"/>
</dbReference>
<protein>
    <submittedName>
        <fullName evidence="7">Putative duf1772 family protein</fullName>
    </submittedName>
</protein>
<reference evidence="7 8" key="1">
    <citation type="journal article" date="2014" name="BMC Genomics">
        <title>Adaptive genomic structural variation in the grape powdery mildew pathogen, Erysiphe necator.</title>
        <authorList>
            <person name="Jones L."/>
            <person name="Riaz S."/>
            <person name="Morales-Cruz A."/>
            <person name="Amrine K.C."/>
            <person name="McGuire B."/>
            <person name="Gubler W.D."/>
            <person name="Walker M.A."/>
            <person name="Cantu D."/>
        </authorList>
    </citation>
    <scope>NUCLEOTIDE SEQUENCE [LARGE SCALE GENOMIC DNA]</scope>
    <source>
        <strain evidence="8">c</strain>
    </source>
</reference>
<dbReference type="HOGENOM" id="CLU_122611_1_0_1"/>
<dbReference type="Proteomes" id="UP000030854">
    <property type="component" value="Unassembled WGS sequence"/>
</dbReference>
<sequence>MPDLPTSVRVAQAVGIFGALFSAGSSTGISRFVLPAIRQSPTPILLSQWKGTYNLGSITSPPLALLSSSAMAYVSYYFRSSADGKLWALASAFAISIIPYTFIVVFPTNKFLEEWHSIEGQGVERKDVDDKINEWAYKHSARTCLTLAGGLLALFTVLHGS</sequence>
<comment type="caution">
    <text evidence="7">The sequence shown here is derived from an EMBL/GenBank/DDBJ whole genome shotgun (WGS) entry which is preliminary data.</text>
</comment>
<feature type="transmembrane region" description="Helical" evidence="6">
    <location>
        <begin position="12"/>
        <end position="34"/>
    </location>
</feature>
<dbReference type="AlphaFoldDB" id="A0A0B1P421"/>
<accession>A0A0B1P421</accession>
<evidence type="ECO:0000313" key="7">
    <source>
        <dbReference type="EMBL" id="KHJ33028.1"/>
    </source>
</evidence>
<feature type="transmembrane region" description="Helical" evidence="6">
    <location>
        <begin position="86"/>
        <end position="106"/>
    </location>
</feature>
<keyword evidence="4 6" id="KW-0472">Membrane</keyword>
<keyword evidence="8" id="KW-1185">Reference proteome</keyword>
<feature type="transmembrane region" description="Helical" evidence="6">
    <location>
        <begin position="55"/>
        <end position="74"/>
    </location>
</feature>
<evidence type="ECO:0000256" key="4">
    <source>
        <dbReference type="ARBA" id="ARBA00023136"/>
    </source>
</evidence>
<dbReference type="PANTHER" id="PTHR35042:SF1">
    <property type="entry name" value="DUF1772-DOMAIN-CONTAINING PROTEIN"/>
    <property type="match status" value="1"/>
</dbReference>
<dbReference type="PANTHER" id="PTHR35042">
    <property type="entry name" value="ANTHRONE OXYGENASE ENCC"/>
    <property type="match status" value="1"/>
</dbReference>
<dbReference type="GO" id="GO:0016020">
    <property type="term" value="C:membrane"/>
    <property type="evidence" value="ECO:0007669"/>
    <property type="project" value="UniProtKB-SubCell"/>
</dbReference>
<organism evidence="7 8">
    <name type="scientific">Uncinula necator</name>
    <name type="common">Grape powdery mildew</name>
    <dbReference type="NCBI Taxonomy" id="52586"/>
    <lineage>
        <taxon>Eukaryota</taxon>
        <taxon>Fungi</taxon>
        <taxon>Dikarya</taxon>
        <taxon>Ascomycota</taxon>
        <taxon>Pezizomycotina</taxon>
        <taxon>Leotiomycetes</taxon>
        <taxon>Erysiphales</taxon>
        <taxon>Erysiphaceae</taxon>
        <taxon>Erysiphe</taxon>
    </lineage>
</organism>
<comment type="similarity">
    <text evidence="5">Belongs to the anthrone oxygenase family.</text>
</comment>
<evidence type="ECO:0000313" key="8">
    <source>
        <dbReference type="Proteomes" id="UP000030854"/>
    </source>
</evidence>
<evidence type="ECO:0000256" key="3">
    <source>
        <dbReference type="ARBA" id="ARBA00022989"/>
    </source>
</evidence>
<dbReference type="InterPro" id="IPR013901">
    <property type="entry name" value="Anthrone_oxy"/>
</dbReference>
<evidence type="ECO:0000256" key="5">
    <source>
        <dbReference type="ARBA" id="ARBA00034313"/>
    </source>
</evidence>
<name>A0A0B1P421_UNCNE</name>
<evidence type="ECO:0000256" key="2">
    <source>
        <dbReference type="ARBA" id="ARBA00022692"/>
    </source>
</evidence>
<comment type="subcellular location">
    <subcellularLocation>
        <location evidence="1">Membrane</location>
        <topology evidence="1">Multi-pass membrane protein</topology>
    </subcellularLocation>
</comment>
<gene>
    <name evidence="7" type="ORF">EV44_g0409</name>
</gene>
<proteinExistence type="inferred from homology"/>
<evidence type="ECO:0000256" key="1">
    <source>
        <dbReference type="ARBA" id="ARBA00004141"/>
    </source>
</evidence>
<evidence type="ECO:0000256" key="6">
    <source>
        <dbReference type="SAM" id="Phobius"/>
    </source>
</evidence>
<dbReference type="EMBL" id="JNVN01001662">
    <property type="protein sequence ID" value="KHJ33028.1"/>
    <property type="molecule type" value="Genomic_DNA"/>
</dbReference>